<feature type="domain" description="Dynamin-type G" evidence="5">
    <location>
        <begin position="33"/>
        <end position="318"/>
    </location>
</feature>
<organism evidence="6 7">
    <name type="scientific">Exophiala spinifera</name>
    <dbReference type="NCBI Taxonomy" id="91928"/>
    <lineage>
        <taxon>Eukaryota</taxon>
        <taxon>Fungi</taxon>
        <taxon>Dikarya</taxon>
        <taxon>Ascomycota</taxon>
        <taxon>Pezizomycotina</taxon>
        <taxon>Eurotiomycetes</taxon>
        <taxon>Chaetothyriomycetidae</taxon>
        <taxon>Chaetothyriales</taxon>
        <taxon>Herpotrichiellaceae</taxon>
        <taxon>Exophiala</taxon>
    </lineage>
</organism>
<reference evidence="6 7" key="1">
    <citation type="submission" date="2015-01" db="EMBL/GenBank/DDBJ databases">
        <title>The Genome Sequence of Exophiala spinifera CBS89968.</title>
        <authorList>
            <consortium name="The Broad Institute Genomics Platform"/>
            <person name="Cuomo C."/>
            <person name="de Hoog S."/>
            <person name="Gorbushina A."/>
            <person name="Stielow B."/>
            <person name="Teixiera M."/>
            <person name="Abouelleil A."/>
            <person name="Chapman S.B."/>
            <person name="Priest M."/>
            <person name="Young S.K."/>
            <person name="Wortman J."/>
            <person name="Nusbaum C."/>
            <person name="Birren B."/>
        </authorList>
    </citation>
    <scope>NUCLEOTIDE SEQUENCE [LARGE SCALE GENOMIC DNA]</scope>
    <source>
        <strain evidence="6 7">CBS 89968</strain>
    </source>
</reference>
<evidence type="ECO:0000259" key="4">
    <source>
        <dbReference type="PROSITE" id="PS51388"/>
    </source>
</evidence>
<feature type="compositionally biased region" description="Polar residues" evidence="3">
    <location>
        <begin position="846"/>
        <end position="860"/>
    </location>
</feature>
<dbReference type="SUPFAM" id="SSF52540">
    <property type="entry name" value="P-loop containing nucleoside triphosphate hydrolases"/>
    <property type="match status" value="1"/>
</dbReference>
<dbReference type="STRING" id="91928.A0A0D2BE00"/>
<keyword evidence="1" id="KW-0547">Nucleotide-binding</keyword>
<dbReference type="GO" id="GO:0005874">
    <property type="term" value="C:microtubule"/>
    <property type="evidence" value="ECO:0007669"/>
    <property type="project" value="TreeGrafter"/>
</dbReference>
<dbReference type="OrthoDB" id="415706at2759"/>
<dbReference type="InterPro" id="IPR001401">
    <property type="entry name" value="Dynamin_GTPase"/>
</dbReference>
<evidence type="ECO:0000259" key="5">
    <source>
        <dbReference type="PROSITE" id="PS51718"/>
    </source>
</evidence>
<feature type="compositionally biased region" description="Low complexity" evidence="3">
    <location>
        <begin position="834"/>
        <end position="845"/>
    </location>
</feature>
<dbReference type="InterPro" id="IPR030381">
    <property type="entry name" value="G_DYNAMIN_dom"/>
</dbReference>
<dbReference type="GO" id="GO:0048312">
    <property type="term" value="P:intracellular distribution of mitochondria"/>
    <property type="evidence" value="ECO:0007669"/>
    <property type="project" value="TreeGrafter"/>
</dbReference>
<dbReference type="InterPro" id="IPR020850">
    <property type="entry name" value="GED_dom"/>
</dbReference>
<dbReference type="PROSITE" id="PS51388">
    <property type="entry name" value="GED"/>
    <property type="match status" value="1"/>
</dbReference>
<dbReference type="GeneID" id="27331467"/>
<dbReference type="GO" id="GO:0005739">
    <property type="term" value="C:mitochondrion"/>
    <property type="evidence" value="ECO:0007669"/>
    <property type="project" value="TreeGrafter"/>
</dbReference>
<feature type="compositionally biased region" description="Polar residues" evidence="3">
    <location>
        <begin position="891"/>
        <end position="930"/>
    </location>
</feature>
<dbReference type="Pfam" id="PF00350">
    <property type="entry name" value="Dynamin_N"/>
    <property type="match status" value="1"/>
</dbReference>
<feature type="domain" description="GED" evidence="4">
    <location>
        <begin position="608"/>
        <end position="699"/>
    </location>
</feature>
<dbReference type="PANTHER" id="PTHR11566">
    <property type="entry name" value="DYNAMIN"/>
    <property type="match status" value="1"/>
</dbReference>
<feature type="compositionally biased region" description="Polar residues" evidence="3">
    <location>
        <begin position="1029"/>
        <end position="1045"/>
    </location>
</feature>
<evidence type="ECO:0000256" key="2">
    <source>
        <dbReference type="ARBA" id="ARBA00023134"/>
    </source>
</evidence>
<dbReference type="InterPro" id="IPR045063">
    <property type="entry name" value="Dynamin_N"/>
</dbReference>
<evidence type="ECO:0000313" key="6">
    <source>
        <dbReference type="EMBL" id="KIW17193.1"/>
    </source>
</evidence>
<evidence type="ECO:0000313" key="7">
    <source>
        <dbReference type="Proteomes" id="UP000053328"/>
    </source>
</evidence>
<evidence type="ECO:0008006" key="8">
    <source>
        <dbReference type="Google" id="ProtNLM"/>
    </source>
</evidence>
<keyword evidence="2" id="KW-0342">GTP-binding</keyword>
<name>A0A0D2BE00_9EURO</name>
<dbReference type="GO" id="GO:0016020">
    <property type="term" value="C:membrane"/>
    <property type="evidence" value="ECO:0007669"/>
    <property type="project" value="TreeGrafter"/>
</dbReference>
<dbReference type="RefSeq" id="XP_016237409.1">
    <property type="nucleotide sequence ID" value="XM_016378732.1"/>
</dbReference>
<feature type="compositionally biased region" description="Low complexity" evidence="3">
    <location>
        <begin position="996"/>
        <end position="1012"/>
    </location>
</feature>
<keyword evidence="7" id="KW-1185">Reference proteome</keyword>
<evidence type="ECO:0000256" key="1">
    <source>
        <dbReference type="ARBA" id="ARBA00022741"/>
    </source>
</evidence>
<dbReference type="GO" id="GO:0003924">
    <property type="term" value="F:GTPase activity"/>
    <property type="evidence" value="ECO:0007669"/>
    <property type="project" value="InterPro"/>
</dbReference>
<sequence>MGIDITKSSIHVFQSQERLELLNDIDKFRRHGLANLPQIVVCGDTSSGKSSVLGALSGIAFPVSSTICTRFATEFALRYTSEDAVTGHATISAASGSSDAHQSRVKSFHRTITSLDNVPEIMEEAKQIMDLANDASISRDVLHLEIHGRDLPNLTLVDLPGLIHSANDQKDVDKVIALIDYYFTQTESIILIVVSAENIIYNQGILAKARSFDPIGERSIGVITKADQLMRADKRGMLPTIVTLAKNEHPTFRFKRPWHIVRCLNDDERRKGADREALERDLFRQDPWDTFGYAQLGIHSLTSALSTYLEEHITRLLPDLIVSLEKKIERVSRDLNTLGPARTTHRELEQYLVNMSSQYTRLVENALAGNYSDPFFQDDKETTRLRAATMAVVDAFESSMRSQGHTFEITKSSSTHSIRHQNTTPASTALIWPEHHPDRIDLREALTIVETLLKNQRGPELSFLFNPGLIGELFKVQSRKWSTIASECSGEMCRVVRAFLRKVVQYICPQTGQMAERVLRHVFDDALENIQETLGAKNSELLAPFKGSFFYSTKVKLQASLKEIERQDAIDDDLEEKARSGTKTKETPGIFVDSRDVGATAGADEPTRRKMLQYSRAYYNVALENFIDNIVILGFEACLLSKLSDIFSPQTASRMDDEMLQLLAGESPRQMRQREDLQRELQTLKNSLKTCKRHDSRAFRSNNTSRADAQAPPSTPEVKTQLGADSPQASATKPHKPESVSNTTHPISSVSKSASVLPENTPSVPPSVLPASSSGARDKSPSPQNIVGQMLPKISSTPPTSSSSKGFSSGSSGSNGPENGTTNSNPGKSQSELGTGPTSNSNSGSLFGSYTGPKSDSTSGFAAGTFGALPKPPTSIGPKSDSPSGFVLGTGSMSNFNSGSLFGSYTGPKSDSPSGFGSAIFGTSTGLKSDSTSGFGSGTGFTSNSNSKPSLFGSGTGAVNIDKIEPRSLKQSSDDAKVGTPAAAAKPTGGLFGRPTTSTSSPGTSTDTASTSKPSGDSSKAVVKGGTSAGSQTPLPTLTFSLGKK</sequence>
<dbReference type="Pfam" id="PF01031">
    <property type="entry name" value="Dynamin_M"/>
    <property type="match status" value="1"/>
</dbReference>
<evidence type="ECO:0000256" key="3">
    <source>
        <dbReference type="SAM" id="MobiDB-lite"/>
    </source>
</evidence>
<dbReference type="PROSITE" id="PS51718">
    <property type="entry name" value="G_DYNAMIN_2"/>
    <property type="match status" value="1"/>
</dbReference>
<dbReference type="CDD" id="cd08771">
    <property type="entry name" value="DLP_1"/>
    <property type="match status" value="1"/>
</dbReference>
<dbReference type="GO" id="GO:0008017">
    <property type="term" value="F:microtubule binding"/>
    <property type="evidence" value="ECO:0007669"/>
    <property type="project" value="TreeGrafter"/>
</dbReference>
<feature type="compositionally biased region" description="Low complexity" evidence="3">
    <location>
        <begin position="978"/>
        <end position="989"/>
    </location>
</feature>
<dbReference type="GO" id="GO:0006897">
    <property type="term" value="P:endocytosis"/>
    <property type="evidence" value="ECO:0007669"/>
    <property type="project" value="TreeGrafter"/>
</dbReference>
<feature type="compositionally biased region" description="Basic and acidic residues" evidence="3">
    <location>
        <begin position="962"/>
        <end position="977"/>
    </location>
</feature>
<protein>
    <recommendedName>
        <fullName evidence="8">GED domain-containing protein</fullName>
    </recommendedName>
</protein>
<dbReference type="VEuPathDB" id="FungiDB:PV08_04384"/>
<dbReference type="AlphaFoldDB" id="A0A0D2BE00"/>
<dbReference type="PANTHER" id="PTHR11566:SF21">
    <property type="entry name" value="DYNAMIN RELATED PROTEIN 1, ISOFORM A"/>
    <property type="match status" value="1"/>
</dbReference>
<dbReference type="GO" id="GO:0016559">
    <property type="term" value="P:peroxisome fission"/>
    <property type="evidence" value="ECO:0007669"/>
    <property type="project" value="TreeGrafter"/>
</dbReference>
<dbReference type="InterPro" id="IPR000375">
    <property type="entry name" value="Dynamin_stalk"/>
</dbReference>
<feature type="compositionally biased region" description="Polar residues" evidence="3">
    <location>
        <begin position="739"/>
        <end position="761"/>
    </location>
</feature>
<dbReference type="GO" id="GO:0005525">
    <property type="term" value="F:GTP binding"/>
    <property type="evidence" value="ECO:0007669"/>
    <property type="project" value="InterPro"/>
</dbReference>
<feature type="compositionally biased region" description="Low complexity" evidence="3">
    <location>
        <begin position="795"/>
        <end position="827"/>
    </location>
</feature>
<dbReference type="SMART" id="SM00053">
    <property type="entry name" value="DYNc"/>
    <property type="match status" value="1"/>
</dbReference>
<dbReference type="GO" id="GO:0000266">
    <property type="term" value="P:mitochondrial fission"/>
    <property type="evidence" value="ECO:0007669"/>
    <property type="project" value="TreeGrafter"/>
</dbReference>
<feature type="region of interest" description="Disordered" evidence="3">
    <location>
        <begin position="685"/>
        <end position="1045"/>
    </location>
</feature>
<gene>
    <name evidence="6" type="ORF">PV08_04384</name>
</gene>
<dbReference type="InterPro" id="IPR027417">
    <property type="entry name" value="P-loop_NTPase"/>
</dbReference>
<proteinExistence type="predicted"/>
<dbReference type="InterPro" id="IPR022812">
    <property type="entry name" value="Dynamin"/>
</dbReference>
<dbReference type="EMBL" id="KN847494">
    <property type="protein sequence ID" value="KIW17193.1"/>
    <property type="molecule type" value="Genomic_DNA"/>
</dbReference>
<dbReference type="HOGENOM" id="CLU_008964_7_1_1"/>
<dbReference type="Proteomes" id="UP000053328">
    <property type="component" value="Unassembled WGS sequence"/>
</dbReference>
<dbReference type="Gene3D" id="3.40.50.300">
    <property type="entry name" value="P-loop containing nucleotide triphosphate hydrolases"/>
    <property type="match status" value="1"/>
</dbReference>
<accession>A0A0D2BE00</accession>
<dbReference type="PRINTS" id="PR00195">
    <property type="entry name" value="DYNAMIN"/>
</dbReference>